<dbReference type="OrthoDB" id="257716at2"/>
<evidence type="ECO:0000256" key="3">
    <source>
        <dbReference type="ARBA" id="ARBA00022729"/>
    </source>
</evidence>
<dbReference type="CDD" id="cd06312">
    <property type="entry name" value="PBP1_ABC_sugar_binding-like"/>
    <property type="match status" value="1"/>
</dbReference>
<accession>A0A3P3F5Z4</accession>
<proteinExistence type="inferred from homology"/>
<gene>
    <name evidence="5" type="ORF">EH240_28225</name>
</gene>
<evidence type="ECO:0000256" key="2">
    <source>
        <dbReference type="ARBA" id="ARBA00007639"/>
    </source>
</evidence>
<dbReference type="Proteomes" id="UP000273786">
    <property type="component" value="Unassembled WGS sequence"/>
</dbReference>
<evidence type="ECO:0000259" key="4">
    <source>
        <dbReference type="Pfam" id="PF13407"/>
    </source>
</evidence>
<protein>
    <submittedName>
        <fullName evidence="5">Sugar ABC transporter substrate-binding protein</fullName>
    </submittedName>
</protein>
<keyword evidence="6" id="KW-1185">Reference proteome</keyword>
<dbReference type="PANTHER" id="PTHR46847">
    <property type="entry name" value="D-ALLOSE-BINDING PERIPLASMIC PROTEIN-RELATED"/>
    <property type="match status" value="1"/>
</dbReference>
<feature type="domain" description="Periplasmic binding protein" evidence="4">
    <location>
        <begin position="42"/>
        <end position="285"/>
    </location>
</feature>
<dbReference type="PANTHER" id="PTHR46847:SF1">
    <property type="entry name" value="D-ALLOSE-BINDING PERIPLASMIC PROTEIN-RELATED"/>
    <property type="match status" value="1"/>
</dbReference>
<evidence type="ECO:0000256" key="1">
    <source>
        <dbReference type="ARBA" id="ARBA00004196"/>
    </source>
</evidence>
<dbReference type="Pfam" id="PF13407">
    <property type="entry name" value="Peripla_BP_4"/>
    <property type="match status" value="1"/>
</dbReference>
<comment type="similarity">
    <text evidence="2">Belongs to the bacterial solute-binding protein 2 family.</text>
</comment>
<sequence length="317" mass="33195">MKSSFKNALLSAVFTVAATVGWNVSAYADGEKYVLIEHSPDSETFWNTVKNGASLAAKEVGAEVTFRNPPTGDLADMVRIIQQTTAEAPSGIIVTIPDADLVGGPIADAVAKGIPVVTMNTGTAEQSKKLGALLHVGQPEFDAGEGAGERAKAAGIKSFLCVNSLFPNVAGEQRCQGFAKGLGVELGKQMIDSGTDAAEIANRVKAYLSANPDTGAVLTLGPMTAIPTIQALKDNGMAGNIFFATFDLNPDISKAIKDGVINFAIDQQPFLQGYLPVITLTNYLRYGVVPANSVLSGPGFVTKDNIKLVESLAGQYR</sequence>
<dbReference type="InterPro" id="IPR028082">
    <property type="entry name" value="Peripla_BP_I"/>
</dbReference>
<comment type="caution">
    <text evidence="5">The sequence shown here is derived from an EMBL/GenBank/DDBJ whole genome shotgun (WGS) entry which is preliminary data.</text>
</comment>
<dbReference type="GO" id="GO:0030313">
    <property type="term" value="C:cell envelope"/>
    <property type="evidence" value="ECO:0007669"/>
    <property type="project" value="UniProtKB-SubCell"/>
</dbReference>
<dbReference type="SUPFAM" id="SSF53822">
    <property type="entry name" value="Periplasmic binding protein-like I"/>
    <property type="match status" value="1"/>
</dbReference>
<dbReference type="Gene3D" id="3.40.50.2300">
    <property type="match status" value="2"/>
</dbReference>
<dbReference type="InterPro" id="IPR025997">
    <property type="entry name" value="SBP_2_dom"/>
</dbReference>
<evidence type="ECO:0000313" key="6">
    <source>
        <dbReference type="Proteomes" id="UP000273786"/>
    </source>
</evidence>
<keyword evidence="3" id="KW-0732">Signal</keyword>
<name>A0A3P3F5Z4_9HYPH</name>
<organism evidence="5 6">
    <name type="scientific">Mesorhizobium tamadayense</name>
    <dbReference type="NCBI Taxonomy" id="425306"/>
    <lineage>
        <taxon>Bacteria</taxon>
        <taxon>Pseudomonadati</taxon>
        <taxon>Pseudomonadota</taxon>
        <taxon>Alphaproteobacteria</taxon>
        <taxon>Hyphomicrobiales</taxon>
        <taxon>Phyllobacteriaceae</taxon>
        <taxon>Mesorhizobium</taxon>
    </lineage>
</organism>
<reference evidence="5 6" key="1">
    <citation type="submission" date="2018-11" db="EMBL/GenBank/DDBJ databases">
        <title>the genome of Mesorhizobium tamadayense DSM 28320.</title>
        <authorList>
            <person name="Gao J."/>
        </authorList>
    </citation>
    <scope>NUCLEOTIDE SEQUENCE [LARGE SCALE GENOMIC DNA]</scope>
    <source>
        <strain evidence="5 6">DSM 28320</strain>
    </source>
</reference>
<dbReference type="GO" id="GO:0030246">
    <property type="term" value="F:carbohydrate binding"/>
    <property type="evidence" value="ECO:0007669"/>
    <property type="project" value="UniProtKB-ARBA"/>
</dbReference>
<comment type="subcellular location">
    <subcellularLocation>
        <location evidence="1">Cell envelope</location>
    </subcellularLocation>
</comment>
<dbReference type="AlphaFoldDB" id="A0A3P3F5Z4"/>
<dbReference type="EMBL" id="RQXT01000046">
    <property type="protein sequence ID" value="RRH94021.1"/>
    <property type="molecule type" value="Genomic_DNA"/>
</dbReference>
<evidence type="ECO:0000313" key="5">
    <source>
        <dbReference type="EMBL" id="RRH94021.1"/>
    </source>
</evidence>